<dbReference type="InterPro" id="IPR042208">
    <property type="entry name" value="D-ser_dehydrat-like_sf"/>
</dbReference>
<feature type="domain" description="D-serine dehydratase-like" evidence="3">
    <location>
        <begin position="280"/>
        <end position="376"/>
    </location>
</feature>
<name>F5L6L8_CALTT</name>
<dbReference type="AlphaFoldDB" id="F5L6L8"/>
<dbReference type="SUPFAM" id="SSF51419">
    <property type="entry name" value="PLP-binding barrel"/>
    <property type="match status" value="1"/>
</dbReference>
<sequence length="409" mass="44878">MQIHNRPKPWDIKQFLPLSTPRVMVHYATLCRNIAEMSDFARRHNLALRPHFKTHKTLEIVQMQLKHGAAGVTVASLSEAEALISAWETDPSTGTHPLGKLDLLIAFPIVGDDQFTRAARLNGQARLTLMVDHMEAARSLHAFARRNGITFRVMVKINTGLNRCGLDPDHKEVVSFVERLLELTHLQFIGLLTHAGHAYGAENEAERERIARQEGEIMAQLGEAVKARFPSLPVEISVGATPTVRISGTVSGVTEIRPGNYVFNDRTQVRLGSATWSQCALRVLSRVVSHPAPGRWVIDAGAKTLALDQGAHGKSGLTGYGYIVGYPELAITRLSEEHGVVEGTPGTRLTVGQFIQIIPNHACPVVNLTDRLFVYGRDQAVTEQAAADGVLSSDDVHSVWHVIGRGKTY</sequence>
<comment type="caution">
    <text evidence="4">The sequence shown here is derived from an EMBL/GenBank/DDBJ whole genome shotgun (WGS) entry which is preliminary data.</text>
</comment>
<dbReference type="PANTHER" id="PTHR28004">
    <property type="entry name" value="ZGC:162816-RELATED"/>
    <property type="match status" value="1"/>
</dbReference>
<dbReference type="OrthoDB" id="9788869at2"/>
<dbReference type="Gene3D" id="3.20.20.10">
    <property type="entry name" value="Alanine racemase"/>
    <property type="match status" value="1"/>
</dbReference>
<dbReference type="GO" id="GO:0008721">
    <property type="term" value="F:D-serine ammonia-lyase activity"/>
    <property type="evidence" value="ECO:0007669"/>
    <property type="project" value="TreeGrafter"/>
</dbReference>
<dbReference type="InterPro" id="IPR001608">
    <property type="entry name" value="Ala_racemase_N"/>
</dbReference>
<dbReference type="Gene3D" id="2.40.37.20">
    <property type="entry name" value="D-serine dehydratase-like domain"/>
    <property type="match status" value="1"/>
</dbReference>
<reference evidence="4 5" key="1">
    <citation type="journal article" date="2011" name="J. Bacteriol.">
        <title>Draft genome sequence of the thermoalkaliphilic Caldalkalibacillus thermarum strain TA2.A1.</title>
        <authorList>
            <person name="Kalamorz F."/>
            <person name="Keis S."/>
            <person name="McMillan D.G."/>
            <person name="Olsson K."/>
            <person name="Stanton J.A."/>
            <person name="Stockwell P."/>
            <person name="Black M.A."/>
            <person name="Klingeman D.M."/>
            <person name="Land M.L."/>
            <person name="Han C.S."/>
            <person name="Martin S.L."/>
            <person name="Becher S.A."/>
            <person name="Peddie C.J."/>
            <person name="Morgan H.W."/>
            <person name="Matthies D."/>
            <person name="Preiss L."/>
            <person name="Meier T."/>
            <person name="Brown S.D."/>
            <person name="Cook G.M."/>
        </authorList>
    </citation>
    <scope>NUCLEOTIDE SEQUENCE [LARGE SCALE GENOMIC DNA]</scope>
    <source>
        <strain evidence="4 5">TA2.A1</strain>
    </source>
</reference>
<evidence type="ECO:0000313" key="4">
    <source>
        <dbReference type="EMBL" id="EGL83025.1"/>
    </source>
</evidence>
<gene>
    <name evidence="4" type="ORF">CathTA2_1468</name>
</gene>
<dbReference type="Pfam" id="PF01168">
    <property type="entry name" value="Ala_racemase_N"/>
    <property type="match status" value="1"/>
</dbReference>
<dbReference type="EMBL" id="AFCE01000129">
    <property type="protein sequence ID" value="EGL83025.1"/>
    <property type="molecule type" value="Genomic_DNA"/>
</dbReference>
<dbReference type="InterPro" id="IPR029066">
    <property type="entry name" value="PLP-binding_barrel"/>
</dbReference>
<proteinExistence type="inferred from homology"/>
<evidence type="ECO:0000313" key="5">
    <source>
        <dbReference type="Proteomes" id="UP000010716"/>
    </source>
</evidence>
<dbReference type="GO" id="GO:0036088">
    <property type="term" value="P:D-serine catabolic process"/>
    <property type="evidence" value="ECO:0007669"/>
    <property type="project" value="TreeGrafter"/>
</dbReference>
<accession>F5L6L8</accession>
<evidence type="ECO:0000256" key="1">
    <source>
        <dbReference type="ARBA" id="ARBA00005323"/>
    </source>
</evidence>
<organism evidence="4 5">
    <name type="scientific">Caldalkalibacillus thermarum (strain TA2.A1)</name>
    <dbReference type="NCBI Taxonomy" id="986075"/>
    <lineage>
        <taxon>Bacteria</taxon>
        <taxon>Bacillati</taxon>
        <taxon>Bacillota</taxon>
        <taxon>Bacilli</taxon>
        <taxon>Bacillales</taxon>
        <taxon>Bacillaceae</taxon>
        <taxon>Caldalkalibacillus</taxon>
    </lineage>
</organism>
<dbReference type="PANTHER" id="PTHR28004:SF2">
    <property type="entry name" value="D-SERINE DEHYDRATASE"/>
    <property type="match status" value="1"/>
</dbReference>
<evidence type="ECO:0000256" key="2">
    <source>
        <dbReference type="ARBA" id="ARBA00023239"/>
    </source>
</evidence>
<keyword evidence="2" id="KW-0456">Lyase</keyword>
<dbReference type="eggNOG" id="COG3616">
    <property type="taxonomic scope" value="Bacteria"/>
</dbReference>
<evidence type="ECO:0000259" key="3">
    <source>
        <dbReference type="SMART" id="SM01119"/>
    </source>
</evidence>
<dbReference type="RefSeq" id="WP_007504423.1">
    <property type="nucleotide sequence ID" value="NZ_AFCE01000129.1"/>
</dbReference>
<dbReference type="Proteomes" id="UP000010716">
    <property type="component" value="Unassembled WGS sequence"/>
</dbReference>
<protein>
    <submittedName>
        <fullName evidence="4">Alanine racemase domain protein</fullName>
    </submittedName>
</protein>
<dbReference type="Pfam" id="PF14031">
    <property type="entry name" value="D-ser_dehydrat"/>
    <property type="match status" value="1"/>
</dbReference>
<comment type="similarity">
    <text evidence="1">Belongs to the DSD1 family.</text>
</comment>
<dbReference type="InterPro" id="IPR051466">
    <property type="entry name" value="D-amino_acid_metab_enzyme"/>
</dbReference>
<dbReference type="SMART" id="SM01119">
    <property type="entry name" value="D-ser_dehydrat"/>
    <property type="match status" value="1"/>
</dbReference>
<dbReference type="InterPro" id="IPR026956">
    <property type="entry name" value="D-ser_dehydrat-like_dom"/>
</dbReference>